<evidence type="ECO:0000313" key="2">
    <source>
        <dbReference type="Proteomes" id="UP000319576"/>
    </source>
</evidence>
<dbReference type="OrthoDB" id="466871at2"/>
<dbReference type="AlphaFoldDB" id="A0A517Y0L8"/>
<accession>A0A517Y0L8</accession>
<dbReference type="RefSeq" id="WP_145243440.1">
    <property type="nucleotide sequence ID" value="NZ_CP036273.1"/>
</dbReference>
<dbReference type="EMBL" id="CP036273">
    <property type="protein sequence ID" value="QDU23291.1"/>
    <property type="molecule type" value="Genomic_DNA"/>
</dbReference>
<name>A0A517Y0L8_9BACT</name>
<protein>
    <recommendedName>
        <fullName evidence="3">STAS/SEC14 domain-containing protein</fullName>
    </recommendedName>
</protein>
<gene>
    <name evidence="1" type="ORF">ETAA1_52850</name>
</gene>
<sequence>MPAALDPPADLLEAAVALDPDRFDRLVAGLLRVRAERVAGTVRGGEAALLARINGGPSPDVWSEYHRLRDRHRRQVLTPAEYAELTRLTDTVELYQADRTAALVELAAVRGEPLDQVLRALGIPWPASG</sequence>
<keyword evidence="2" id="KW-1185">Reference proteome</keyword>
<dbReference type="KEGG" id="uli:ETAA1_52850"/>
<dbReference type="Proteomes" id="UP000319576">
    <property type="component" value="Chromosome"/>
</dbReference>
<evidence type="ECO:0000313" key="1">
    <source>
        <dbReference type="EMBL" id="QDU23291.1"/>
    </source>
</evidence>
<proteinExistence type="predicted"/>
<reference evidence="1 2" key="1">
    <citation type="submission" date="2019-02" db="EMBL/GenBank/DDBJ databases">
        <title>Deep-cultivation of Planctomycetes and their phenomic and genomic characterization uncovers novel biology.</title>
        <authorList>
            <person name="Wiegand S."/>
            <person name="Jogler M."/>
            <person name="Boedeker C."/>
            <person name="Pinto D."/>
            <person name="Vollmers J."/>
            <person name="Rivas-Marin E."/>
            <person name="Kohn T."/>
            <person name="Peeters S.H."/>
            <person name="Heuer A."/>
            <person name="Rast P."/>
            <person name="Oberbeckmann S."/>
            <person name="Bunk B."/>
            <person name="Jeske O."/>
            <person name="Meyerdierks A."/>
            <person name="Storesund J.E."/>
            <person name="Kallscheuer N."/>
            <person name="Luecker S."/>
            <person name="Lage O.M."/>
            <person name="Pohl T."/>
            <person name="Merkel B.J."/>
            <person name="Hornburger P."/>
            <person name="Mueller R.-W."/>
            <person name="Bruemmer F."/>
            <person name="Labrenz M."/>
            <person name="Spormann A.M."/>
            <person name="Op den Camp H."/>
            <person name="Overmann J."/>
            <person name="Amann R."/>
            <person name="Jetten M.S.M."/>
            <person name="Mascher T."/>
            <person name="Medema M.H."/>
            <person name="Devos D.P."/>
            <person name="Kaster A.-K."/>
            <person name="Ovreas L."/>
            <person name="Rohde M."/>
            <person name="Galperin M.Y."/>
            <person name="Jogler C."/>
        </authorList>
    </citation>
    <scope>NUCLEOTIDE SEQUENCE [LARGE SCALE GENOMIC DNA]</scope>
    <source>
        <strain evidence="1 2">ETA_A1</strain>
    </source>
</reference>
<evidence type="ECO:0008006" key="3">
    <source>
        <dbReference type="Google" id="ProtNLM"/>
    </source>
</evidence>
<organism evidence="1 2">
    <name type="scientific">Urbifossiella limnaea</name>
    <dbReference type="NCBI Taxonomy" id="2528023"/>
    <lineage>
        <taxon>Bacteria</taxon>
        <taxon>Pseudomonadati</taxon>
        <taxon>Planctomycetota</taxon>
        <taxon>Planctomycetia</taxon>
        <taxon>Gemmatales</taxon>
        <taxon>Gemmataceae</taxon>
        <taxon>Urbifossiella</taxon>
    </lineage>
</organism>